<accession>A0A3S4CJZ7</accession>
<proteinExistence type="predicted"/>
<organism evidence="1 2">
    <name type="scientific">Paracoccus haematequi</name>
    <dbReference type="NCBI Taxonomy" id="2491866"/>
    <lineage>
        <taxon>Bacteria</taxon>
        <taxon>Pseudomonadati</taxon>
        <taxon>Pseudomonadota</taxon>
        <taxon>Alphaproteobacteria</taxon>
        <taxon>Rhodobacterales</taxon>
        <taxon>Paracoccaceae</taxon>
        <taxon>Paracoccus</taxon>
    </lineage>
</organism>
<evidence type="ECO:0000313" key="2">
    <source>
        <dbReference type="Proteomes" id="UP000270743"/>
    </source>
</evidence>
<dbReference type="Proteomes" id="UP000270743">
    <property type="component" value="Unassembled WGS sequence"/>
</dbReference>
<dbReference type="AlphaFoldDB" id="A0A3S4CJZ7"/>
<reference evidence="1 2" key="1">
    <citation type="submission" date="2018-12" db="EMBL/GenBank/DDBJ databases">
        <authorList>
            <person name="Criscuolo A."/>
        </authorList>
    </citation>
    <scope>NUCLEOTIDE SEQUENCE [LARGE SCALE GENOMIC DNA]</scope>
    <source>
        <strain evidence="1">ACIP1116241</strain>
    </source>
</reference>
<name>A0A3S4CJZ7_9RHOB</name>
<gene>
    <name evidence="1" type="ORF">PARHAE_02429</name>
</gene>
<keyword evidence="2" id="KW-1185">Reference proteome</keyword>
<protein>
    <submittedName>
        <fullName evidence="1">Phage Tail Protein X</fullName>
    </submittedName>
</protein>
<sequence length="69" mass="7347">MRRVITRDGDMLDALCKAHLGSEQLATAVLDLNPGLADRGPVYSAGIAILFPDAAPTPATSEIRLWGRT</sequence>
<dbReference type="OrthoDB" id="8759063at2"/>
<dbReference type="EMBL" id="UZWE01000033">
    <property type="protein sequence ID" value="VDS09237.1"/>
    <property type="molecule type" value="Genomic_DNA"/>
</dbReference>
<dbReference type="RefSeq" id="WP_126154888.1">
    <property type="nucleotide sequence ID" value="NZ_UZWE01000033.1"/>
</dbReference>
<evidence type="ECO:0000313" key="1">
    <source>
        <dbReference type="EMBL" id="VDS09237.1"/>
    </source>
</evidence>
<dbReference type="Pfam" id="PF05489">
    <property type="entry name" value="Phage_tail_X"/>
    <property type="match status" value="1"/>
</dbReference>
<dbReference type="InterPro" id="IPR008861">
    <property type="entry name" value="GpX-like"/>
</dbReference>